<dbReference type="InterPro" id="IPR002172">
    <property type="entry name" value="LDrepeatLR_classA_rpt"/>
</dbReference>
<dbReference type="EMBL" id="LR824015">
    <property type="protein sequence ID" value="CAD0200498.1"/>
    <property type="molecule type" value="Genomic_DNA"/>
</dbReference>
<comment type="caution">
    <text evidence="2">Lacks conserved residue(s) required for the propagation of feature annotation.</text>
</comment>
<dbReference type="Pfam" id="PF00057">
    <property type="entry name" value="Ldl_recept_a"/>
    <property type="match status" value="1"/>
</dbReference>
<keyword evidence="1 2" id="KW-1015">Disulfide bond</keyword>
<dbReference type="PROSITE" id="PS50068">
    <property type="entry name" value="LDLRA_2"/>
    <property type="match status" value="1"/>
</dbReference>
<dbReference type="Proteomes" id="UP001154114">
    <property type="component" value="Chromosome 12"/>
</dbReference>
<reference evidence="3" key="1">
    <citation type="submission" date="2021-12" db="EMBL/GenBank/DDBJ databases">
        <authorList>
            <person name="King R."/>
        </authorList>
    </citation>
    <scope>NUCLEOTIDE SEQUENCE</scope>
</reference>
<evidence type="ECO:0000256" key="1">
    <source>
        <dbReference type="ARBA" id="ARBA00023157"/>
    </source>
</evidence>
<protein>
    <submittedName>
        <fullName evidence="3">Uncharacterized protein</fullName>
    </submittedName>
</protein>
<proteinExistence type="predicted"/>
<accession>A0A9N8Q175</accession>
<name>A0A9N8Q175_CHRIL</name>
<sequence length="548" mass="62218">MNTLSKAPAEKKENVLHRIEHKLKQSAKAMGTDANKYVKFIMEEFKSKANENINKQPVVSQRKSSRVVNEKPKVRSSVATDTKQEIIQEIADKIQSLAKGFMKNAKTIEKKKEVLQKIKKRIEESAKQKHMQIHSKHEELKEYSSLIAQGLEVSMRKMLDEEKAMNARRMQSDADNVPTIKNNITFEPVIENVDIEVKNRASHVIHDPHIDKTSKFLFDLTEINKYKQLIEESLNDTSIDPLCDEIVEETCLNIQSFNKISCGDGKTVPIEYLCNGEIDCRNHSDEENCTTQAIEKVRKATTVMADIEASFNRQCFASTSDGTILTAQNQILRDVLETQINFLQQHDQASPAETEKDKDHVDITFIKKTVGDVNMILSTLSYALDGTLCAQHIDPFRTGNSAARKYNDIEVDELDDGPEDPSWSPKSCTCKRQYCEDEKCAAAYVCRAHHLVVLRHNLQNVGLKHKGTVLGEVIETWRAKVSASLYIAEKPERPNHNAMTVIINRVLHDLVMAFAAMEDYRRTNSDYALKEFISISKIVMDTIKSCSN</sequence>
<dbReference type="AlphaFoldDB" id="A0A9N8Q175"/>
<evidence type="ECO:0000313" key="3">
    <source>
        <dbReference type="EMBL" id="CAD0200498.1"/>
    </source>
</evidence>
<gene>
    <name evidence="3" type="ORF">CINC_LOCUS2183</name>
</gene>
<dbReference type="SUPFAM" id="SSF57424">
    <property type="entry name" value="LDL receptor-like module"/>
    <property type="match status" value="1"/>
</dbReference>
<feature type="disulfide bond" evidence="2">
    <location>
        <begin position="262"/>
        <end position="280"/>
    </location>
</feature>
<evidence type="ECO:0000313" key="4">
    <source>
        <dbReference type="Proteomes" id="UP001154114"/>
    </source>
</evidence>
<dbReference type="Gene3D" id="4.10.400.10">
    <property type="entry name" value="Low-density Lipoprotein Receptor"/>
    <property type="match status" value="1"/>
</dbReference>
<dbReference type="CDD" id="cd00112">
    <property type="entry name" value="LDLa"/>
    <property type="match status" value="1"/>
</dbReference>
<feature type="disulfide bond" evidence="2">
    <location>
        <begin position="274"/>
        <end position="289"/>
    </location>
</feature>
<keyword evidence="4" id="KW-1185">Reference proteome</keyword>
<dbReference type="InterPro" id="IPR036055">
    <property type="entry name" value="LDL_receptor-like_sf"/>
</dbReference>
<organism evidence="3 4">
    <name type="scientific">Chrysodeixis includens</name>
    <name type="common">Soybean looper</name>
    <name type="synonym">Pseudoplusia includens</name>
    <dbReference type="NCBI Taxonomy" id="689277"/>
    <lineage>
        <taxon>Eukaryota</taxon>
        <taxon>Metazoa</taxon>
        <taxon>Ecdysozoa</taxon>
        <taxon>Arthropoda</taxon>
        <taxon>Hexapoda</taxon>
        <taxon>Insecta</taxon>
        <taxon>Pterygota</taxon>
        <taxon>Neoptera</taxon>
        <taxon>Endopterygota</taxon>
        <taxon>Lepidoptera</taxon>
        <taxon>Glossata</taxon>
        <taxon>Ditrysia</taxon>
        <taxon>Noctuoidea</taxon>
        <taxon>Noctuidae</taxon>
        <taxon>Plusiinae</taxon>
        <taxon>Chrysodeixis</taxon>
    </lineage>
</organism>
<evidence type="ECO:0000256" key="2">
    <source>
        <dbReference type="PROSITE-ProRule" id="PRU00124"/>
    </source>
</evidence>
<dbReference type="SMART" id="SM00192">
    <property type="entry name" value="LDLa"/>
    <property type="match status" value="1"/>
</dbReference>
<dbReference type="OrthoDB" id="1925699at2759"/>